<dbReference type="EMBL" id="QGNA01000001">
    <property type="protein sequence ID" value="PWS37889.1"/>
    <property type="molecule type" value="Genomic_DNA"/>
</dbReference>
<gene>
    <name evidence="1" type="ORF">DFH01_00805</name>
</gene>
<reference evidence="2" key="1">
    <citation type="submission" date="2018-05" db="EMBL/GenBank/DDBJ databases">
        <authorList>
            <person name="Du Z."/>
            <person name="Wang X."/>
        </authorList>
    </citation>
    <scope>NUCLEOTIDE SEQUENCE [LARGE SCALE GENOMIC DNA]</scope>
    <source>
        <strain evidence="2">CQN31</strain>
    </source>
</reference>
<dbReference type="AlphaFoldDB" id="A0A317FIV6"/>
<keyword evidence="2" id="KW-1185">Reference proteome</keyword>
<dbReference type="Proteomes" id="UP000245765">
    <property type="component" value="Unassembled WGS sequence"/>
</dbReference>
<sequence>MSQSGPFYLRWRPAGTAAPELERFDDLDAALDAVEARWASLREQAPQILDGRKVLILSTAELQGEFDAAPEA</sequence>
<comment type="caution">
    <text evidence="1">The sequence shown here is derived from an EMBL/GenBank/DDBJ whole genome shotgun (WGS) entry which is preliminary data.</text>
</comment>
<dbReference type="OrthoDB" id="7279090at2"/>
<evidence type="ECO:0000313" key="1">
    <source>
        <dbReference type="EMBL" id="PWS37889.1"/>
    </source>
</evidence>
<dbReference type="RefSeq" id="WP_109868511.1">
    <property type="nucleotide sequence ID" value="NZ_QGNA01000001.1"/>
</dbReference>
<name>A0A317FIV6_9PROT</name>
<evidence type="ECO:0000313" key="2">
    <source>
        <dbReference type="Proteomes" id="UP000245765"/>
    </source>
</evidence>
<organism evidence="1 2">
    <name type="scientific">Falsiroseomonas bella</name>
    <dbReference type="NCBI Taxonomy" id="2184016"/>
    <lineage>
        <taxon>Bacteria</taxon>
        <taxon>Pseudomonadati</taxon>
        <taxon>Pseudomonadota</taxon>
        <taxon>Alphaproteobacteria</taxon>
        <taxon>Acetobacterales</taxon>
        <taxon>Roseomonadaceae</taxon>
        <taxon>Falsiroseomonas</taxon>
    </lineage>
</organism>
<protein>
    <submittedName>
        <fullName evidence="1">Uncharacterized protein</fullName>
    </submittedName>
</protein>
<accession>A0A317FIV6</accession>
<proteinExistence type="predicted"/>